<feature type="region of interest" description="Disordered" evidence="1">
    <location>
        <begin position="1"/>
        <end position="20"/>
    </location>
</feature>
<accession>A0ABQ0LNI5</accession>
<name>A0ABQ0LNI5_MYCCL</name>
<evidence type="ECO:0000256" key="1">
    <source>
        <dbReference type="SAM" id="MobiDB-lite"/>
    </source>
</evidence>
<protein>
    <submittedName>
        <fullName evidence="2">Uncharacterized protein</fullName>
    </submittedName>
</protein>
<gene>
    <name evidence="2" type="ORF">MCHLO_09711</name>
</gene>
<proteinExistence type="predicted"/>
<keyword evidence="3" id="KW-1185">Reference proteome</keyword>
<evidence type="ECO:0000313" key="2">
    <source>
        <dbReference type="EMBL" id="GAT52686.1"/>
    </source>
</evidence>
<organism evidence="2 3">
    <name type="scientific">Mycena chlorophos</name>
    <name type="common">Agaric fungus</name>
    <name type="synonym">Agaricus chlorophos</name>
    <dbReference type="NCBI Taxonomy" id="658473"/>
    <lineage>
        <taxon>Eukaryota</taxon>
        <taxon>Fungi</taxon>
        <taxon>Dikarya</taxon>
        <taxon>Basidiomycota</taxon>
        <taxon>Agaricomycotina</taxon>
        <taxon>Agaricomycetes</taxon>
        <taxon>Agaricomycetidae</taxon>
        <taxon>Agaricales</taxon>
        <taxon>Marasmiineae</taxon>
        <taxon>Mycenaceae</taxon>
        <taxon>Mycena</taxon>
    </lineage>
</organism>
<evidence type="ECO:0000313" key="3">
    <source>
        <dbReference type="Proteomes" id="UP000815677"/>
    </source>
</evidence>
<sequence length="80" mass="8459">MQEGVVFPRWTAATPHPPSPPTQYAIPSARNQSMHSSQKRHIIPGQFTAIRTVPGPQSGSPQRSQHSVDSAAIACTASGA</sequence>
<reference evidence="2" key="1">
    <citation type="submission" date="2014-09" db="EMBL/GenBank/DDBJ databases">
        <title>Genome sequence of the luminous mushroom Mycena chlorophos for searching fungal bioluminescence genes.</title>
        <authorList>
            <person name="Tanaka Y."/>
            <person name="Kasuga D."/>
            <person name="Oba Y."/>
            <person name="Hase S."/>
            <person name="Sato K."/>
            <person name="Oba Y."/>
            <person name="Sakakibara Y."/>
        </authorList>
    </citation>
    <scope>NUCLEOTIDE SEQUENCE</scope>
</reference>
<dbReference type="Proteomes" id="UP000815677">
    <property type="component" value="Unassembled WGS sequence"/>
</dbReference>
<dbReference type="EMBL" id="DF847848">
    <property type="protein sequence ID" value="GAT52686.1"/>
    <property type="molecule type" value="Genomic_DNA"/>
</dbReference>